<accession>A0A7V8RWC4</accession>
<evidence type="ECO:0000313" key="2">
    <source>
        <dbReference type="EMBL" id="KPG29119.1"/>
    </source>
</evidence>
<dbReference type="EMBL" id="LJFS01000031">
    <property type="protein sequence ID" value="KPG29119.1"/>
    <property type="molecule type" value="Genomic_DNA"/>
</dbReference>
<protein>
    <submittedName>
        <fullName evidence="1">Uncharacterized protein</fullName>
    </submittedName>
</protein>
<sequence>MAQDIHVRGIDGGDGVGTARVIQADSIVMPEERIQTIETELAQLNTRIDARIKSAIDSTMSASDARQKLIQVGDINWAIAGLLVSTIGLVVEHLPIFCS</sequence>
<dbReference type="Proteomes" id="UP000037843">
    <property type="component" value="Unassembled WGS sequence"/>
</dbReference>
<organism evidence="1 3">
    <name type="scientific">Mycobacteroides immunogenum</name>
    <dbReference type="NCBI Taxonomy" id="83262"/>
    <lineage>
        <taxon>Bacteria</taxon>
        <taxon>Bacillati</taxon>
        <taxon>Actinomycetota</taxon>
        <taxon>Actinomycetes</taxon>
        <taxon>Mycobacteriales</taxon>
        <taxon>Mycobacteriaceae</taxon>
        <taxon>Mycobacteroides</taxon>
    </lineage>
</organism>
<dbReference type="EMBL" id="LJFO01000008">
    <property type="protein sequence ID" value="KPG09633.1"/>
    <property type="molecule type" value="Genomic_DNA"/>
</dbReference>
<comment type="caution">
    <text evidence="1">The sequence shown here is derived from an EMBL/GenBank/DDBJ whole genome shotgun (WGS) entry which is preliminary data.</text>
</comment>
<evidence type="ECO:0000313" key="3">
    <source>
        <dbReference type="Proteomes" id="UP000037843"/>
    </source>
</evidence>
<reference evidence="3 4" key="1">
    <citation type="submission" date="2015-09" db="EMBL/GenBank/DDBJ databases">
        <title>Genome Sequences of Mycobacterium immunogenum Isolates, Recuperated from a Chloraminated Drinking Water Distribution System Simulator Subjected to Episodes of Nitrification.</title>
        <authorList>
            <person name="Gomez-Alvarez V."/>
            <person name="Revetta R.P."/>
        </authorList>
    </citation>
    <scope>NUCLEOTIDE SEQUENCE [LARGE SCALE GENOMIC DNA]</scope>
    <source>
        <strain evidence="1 3">H008</strain>
        <strain evidence="2 4">H076</strain>
    </source>
</reference>
<keyword evidence="4" id="KW-1185">Reference proteome</keyword>
<dbReference type="Proteomes" id="UP000037962">
    <property type="component" value="Unassembled WGS sequence"/>
</dbReference>
<evidence type="ECO:0000313" key="4">
    <source>
        <dbReference type="Proteomes" id="UP000037962"/>
    </source>
</evidence>
<proteinExistence type="predicted"/>
<dbReference type="KEGG" id="miz:BAB75_18480"/>
<evidence type="ECO:0000313" key="1">
    <source>
        <dbReference type="EMBL" id="KPG09633.1"/>
    </source>
</evidence>
<dbReference type="AlphaFoldDB" id="A0A7V8RWC4"/>
<name>A0A7V8RWC4_9MYCO</name>
<dbReference type="RefSeq" id="WP_043077924.1">
    <property type="nucleotide sequence ID" value="NZ_CP011530.1"/>
</dbReference>
<dbReference type="GeneID" id="45765857"/>
<gene>
    <name evidence="1" type="ORF">AN908_14855</name>
    <name evidence="2" type="ORF">AN912_20670</name>
</gene>